<dbReference type="SUPFAM" id="SSF52980">
    <property type="entry name" value="Restriction endonuclease-like"/>
    <property type="match status" value="1"/>
</dbReference>
<dbReference type="PANTHER" id="PTHR36558:SF1">
    <property type="entry name" value="RESTRICTION ENDONUCLEASE DOMAIN-CONTAINING PROTEIN-RELATED"/>
    <property type="match status" value="1"/>
</dbReference>
<reference evidence="4" key="1">
    <citation type="submission" date="2022-06" db="EMBL/GenBank/DDBJ databases">
        <title>Vallitalea longa sp. nov., an anaerobic bacterium isolated from marine sediment.</title>
        <authorList>
            <person name="Hirano S."/>
            <person name="Terahara T."/>
            <person name="Mori K."/>
            <person name="Hamada M."/>
            <person name="Matsumoto R."/>
            <person name="Kobayashi T."/>
        </authorList>
    </citation>
    <scope>NUCLEOTIDE SEQUENCE</scope>
    <source>
        <strain evidence="4">SH18-1</strain>
    </source>
</reference>
<dbReference type="Gene3D" id="3.40.1620.10">
    <property type="entry name" value="YefM-like domain"/>
    <property type="match status" value="1"/>
</dbReference>
<sequence>MTVNSTDIKTNFGKYLELVQHEDIIITRNKKPVAKLIKYSKYRDRDLIRDENGDYTYDNSEISYDEFMEVYKNTDGRFEYLNGVVYQLFPPSHFHQEIVTFIIGEFHNYFKDKKCKPYVSPYDIYFNNSHTKDIVQPDIFVMCDHENIIGDRYYGIPSLVIEVTSPATRNNDLVKKLNLYLTSGIDEYVIFDTKNQNVIQWNFKNKQVEKCITLNKSDIYKSNKFDGLELTLSQIYNN</sequence>
<dbReference type="InterPro" id="IPR006442">
    <property type="entry name" value="Antitoxin_Phd/YefM"/>
</dbReference>
<evidence type="ECO:0000256" key="1">
    <source>
        <dbReference type="ARBA" id="ARBA00009981"/>
    </source>
</evidence>
<organism evidence="4 5">
    <name type="scientific">Vallitalea longa</name>
    <dbReference type="NCBI Taxonomy" id="2936439"/>
    <lineage>
        <taxon>Bacteria</taxon>
        <taxon>Bacillati</taxon>
        <taxon>Bacillota</taxon>
        <taxon>Clostridia</taxon>
        <taxon>Lachnospirales</taxon>
        <taxon>Vallitaleaceae</taxon>
        <taxon>Vallitalea</taxon>
    </lineage>
</organism>
<dbReference type="InterPro" id="IPR012296">
    <property type="entry name" value="Nuclease_put_TT1808"/>
</dbReference>
<evidence type="ECO:0000313" key="4">
    <source>
        <dbReference type="EMBL" id="GKX28803.1"/>
    </source>
</evidence>
<comment type="similarity">
    <text evidence="1 2">Belongs to the phD/YefM antitoxin family.</text>
</comment>
<dbReference type="RefSeq" id="WP_281813589.1">
    <property type="nucleotide sequence ID" value="NZ_BRLB01000002.1"/>
</dbReference>
<dbReference type="Proteomes" id="UP001144256">
    <property type="component" value="Unassembled WGS sequence"/>
</dbReference>
<dbReference type="AlphaFoldDB" id="A0A9W6DEU5"/>
<dbReference type="Gene3D" id="3.90.1570.10">
    <property type="entry name" value="tt1808, chain A"/>
    <property type="match status" value="1"/>
</dbReference>
<dbReference type="InterPro" id="IPR008538">
    <property type="entry name" value="Uma2"/>
</dbReference>
<protein>
    <recommendedName>
        <fullName evidence="2">Antitoxin</fullName>
    </recommendedName>
</protein>
<comment type="caution">
    <text evidence="4">The sequence shown here is derived from an EMBL/GenBank/DDBJ whole genome shotgun (WGS) entry which is preliminary data.</text>
</comment>
<keyword evidence="5" id="KW-1185">Reference proteome</keyword>
<dbReference type="EMBL" id="BRLB01000002">
    <property type="protein sequence ID" value="GKX28803.1"/>
    <property type="molecule type" value="Genomic_DNA"/>
</dbReference>
<dbReference type="NCBIfam" id="TIGR01552">
    <property type="entry name" value="phd_fam"/>
    <property type="match status" value="1"/>
</dbReference>
<dbReference type="InterPro" id="IPR036165">
    <property type="entry name" value="YefM-like_sf"/>
</dbReference>
<proteinExistence type="inferred from homology"/>
<evidence type="ECO:0000256" key="2">
    <source>
        <dbReference type="RuleBase" id="RU362080"/>
    </source>
</evidence>
<gene>
    <name evidence="4" type="ORF">SH1V18_12830</name>
</gene>
<dbReference type="PANTHER" id="PTHR36558">
    <property type="entry name" value="GLR1098 PROTEIN"/>
    <property type="match status" value="1"/>
</dbReference>
<comment type="function">
    <text evidence="2">Antitoxin component of a type II toxin-antitoxin (TA) system.</text>
</comment>
<dbReference type="InterPro" id="IPR011335">
    <property type="entry name" value="Restrct_endonuc-II-like"/>
</dbReference>
<evidence type="ECO:0000313" key="5">
    <source>
        <dbReference type="Proteomes" id="UP001144256"/>
    </source>
</evidence>
<accession>A0A9W6DEU5</accession>
<name>A0A9W6DEU5_9FIRM</name>
<dbReference type="Pfam" id="PF05685">
    <property type="entry name" value="Uma2"/>
    <property type="match status" value="1"/>
</dbReference>
<feature type="domain" description="Putative restriction endonuclease" evidence="3">
    <location>
        <begin position="65"/>
        <end position="232"/>
    </location>
</feature>
<dbReference type="SUPFAM" id="SSF143120">
    <property type="entry name" value="YefM-like"/>
    <property type="match status" value="1"/>
</dbReference>
<evidence type="ECO:0000259" key="3">
    <source>
        <dbReference type="Pfam" id="PF05685"/>
    </source>
</evidence>
<dbReference type="CDD" id="cd06260">
    <property type="entry name" value="DUF820-like"/>
    <property type="match status" value="1"/>
</dbReference>
<dbReference type="Pfam" id="PF02604">
    <property type="entry name" value="PhdYeFM_antitox"/>
    <property type="match status" value="1"/>
</dbReference>